<protein>
    <submittedName>
        <fullName evidence="1">Uncharacterized protein</fullName>
    </submittedName>
</protein>
<evidence type="ECO:0000313" key="1">
    <source>
        <dbReference type="EMBL" id="VEN51270.1"/>
    </source>
</evidence>
<gene>
    <name evidence="1" type="ORF">CALMAC_LOCUS11794</name>
</gene>
<dbReference type="Proteomes" id="UP000410492">
    <property type="component" value="Unassembled WGS sequence"/>
</dbReference>
<organism evidence="1 2">
    <name type="scientific">Callosobruchus maculatus</name>
    <name type="common">Southern cowpea weevil</name>
    <name type="synonym">Pulse bruchid</name>
    <dbReference type="NCBI Taxonomy" id="64391"/>
    <lineage>
        <taxon>Eukaryota</taxon>
        <taxon>Metazoa</taxon>
        <taxon>Ecdysozoa</taxon>
        <taxon>Arthropoda</taxon>
        <taxon>Hexapoda</taxon>
        <taxon>Insecta</taxon>
        <taxon>Pterygota</taxon>
        <taxon>Neoptera</taxon>
        <taxon>Endopterygota</taxon>
        <taxon>Coleoptera</taxon>
        <taxon>Polyphaga</taxon>
        <taxon>Cucujiformia</taxon>
        <taxon>Chrysomeloidea</taxon>
        <taxon>Chrysomelidae</taxon>
        <taxon>Bruchinae</taxon>
        <taxon>Bruchini</taxon>
        <taxon>Callosobruchus</taxon>
    </lineage>
</organism>
<dbReference type="AlphaFoldDB" id="A0A653CTL7"/>
<sequence length="84" mass="9392">VSISNMVSTDHIDPTRFTTVWHLQGYQLTKKKNEAPTNTSILGMHIQGQILPASEATIPLPRRVATKSLKIVKPAKQWSRKVNS</sequence>
<proteinExistence type="predicted"/>
<feature type="non-terminal residue" evidence="1">
    <location>
        <position position="1"/>
    </location>
</feature>
<reference evidence="1 2" key="1">
    <citation type="submission" date="2019-01" db="EMBL/GenBank/DDBJ databases">
        <authorList>
            <person name="Sayadi A."/>
        </authorList>
    </citation>
    <scope>NUCLEOTIDE SEQUENCE [LARGE SCALE GENOMIC DNA]</scope>
</reference>
<evidence type="ECO:0000313" key="2">
    <source>
        <dbReference type="Proteomes" id="UP000410492"/>
    </source>
</evidence>
<name>A0A653CTL7_CALMS</name>
<keyword evidence="2" id="KW-1185">Reference proteome</keyword>
<accession>A0A653CTL7</accession>
<dbReference type="EMBL" id="CAACVG010008854">
    <property type="protein sequence ID" value="VEN51270.1"/>
    <property type="molecule type" value="Genomic_DNA"/>
</dbReference>